<feature type="binding site" evidence="2">
    <location>
        <position position="344"/>
    </location>
    <ligand>
        <name>L-tryptophan</name>
        <dbReference type="ChEBI" id="CHEBI:57912"/>
    </ligand>
</feature>
<dbReference type="SUPFAM" id="SSF51905">
    <property type="entry name" value="FAD/NAD(P)-binding domain"/>
    <property type="match status" value="1"/>
</dbReference>
<feature type="binding site" evidence="2">
    <location>
        <begin position="14"/>
        <end position="17"/>
    </location>
    <ligand>
        <name>FAD</name>
        <dbReference type="ChEBI" id="CHEBI:57692"/>
    </ligand>
</feature>
<reference evidence="3 4" key="1">
    <citation type="journal article" date="2009" name="PLoS ONE">
        <title>The complete genome of Teredinibacter turnerae T7901: an intracellular endosymbiont of marine wood-boring bivalves (shipworms).</title>
        <authorList>
            <person name="Yang J.C."/>
            <person name="Madupu R."/>
            <person name="Durkin A.S."/>
            <person name="Ekborg N.A."/>
            <person name="Pedamallu C.S."/>
            <person name="Hostetler J.B."/>
            <person name="Radune D."/>
            <person name="Toms B.S."/>
            <person name="Henrissat B."/>
            <person name="Coutinho P.M."/>
            <person name="Schwarz S."/>
            <person name="Field L."/>
            <person name="Trindade-Silva A.E."/>
            <person name="Soares C.A.G."/>
            <person name="Elshahawi S."/>
            <person name="Hanora A."/>
            <person name="Schmidt E.W."/>
            <person name="Haygood M.G."/>
            <person name="Posfai J."/>
            <person name="Benner J."/>
            <person name="Madinger C."/>
            <person name="Nove J."/>
            <person name="Anton B."/>
            <person name="Chaudhary K."/>
            <person name="Foster J."/>
            <person name="Holman A."/>
            <person name="Kumar S."/>
            <person name="Lessard P.A."/>
            <person name="Luyten Y.A."/>
            <person name="Slatko B."/>
            <person name="Wood N."/>
            <person name="Wu B."/>
            <person name="Teplitski M."/>
            <person name="Mougous J.D."/>
            <person name="Ward N."/>
            <person name="Eisen J.A."/>
            <person name="Badger J.H."/>
            <person name="Distel D.L."/>
        </authorList>
    </citation>
    <scope>NUCLEOTIDE SEQUENCE [LARGE SCALE GENOMIC DNA]</scope>
    <source>
        <strain evidence="4">ATCC 39867 / T7901</strain>
    </source>
</reference>
<gene>
    <name evidence="3" type="ordered locus">TERTU_1076</name>
</gene>
<dbReference type="eggNOG" id="COG0665">
    <property type="taxonomic scope" value="Bacteria"/>
</dbReference>
<evidence type="ECO:0000256" key="1">
    <source>
        <dbReference type="PIRSR" id="PIRSR011396-1"/>
    </source>
</evidence>
<accession>C5BR00</accession>
<dbReference type="Proteomes" id="UP000009080">
    <property type="component" value="Chromosome"/>
</dbReference>
<protein>
    <submittedName>
        <fullName evidence="3">Tryptophan halogenase PrnA</fullName>
    </submittedName>
</protein>
<keyword evidence="2" id="KW-0274">FAD</keyword>
<evidence type="ECO:0000313" key="3">
    <source>
        <dbReference type="EMBL" id="ACR14033.1"/>
    </source>
</evidence>
<dbReference type="PIRSF" id="PIRSF011396">
    <property type="entry name" value="Trp_halogenase"/>
    <property type="match status" value="1"/>
</dbReference>
<dbReference type="EMBL" id="CP001614">
    <property type="protein sequence ID" value="ACR14033.1"/>
    <property type="molecule type" value="Genomic_DNA"/>
</dbReference>
<proteinExistence type="predicted"/>
<feature type="binding site" evidence="2">
    <location>
        <position position="80"/>
    </location>
    <ligand>
        <name>7-chloro-L-tryptophan</name>
        <dbReference type="ChEBI" id="CHEBI:58713"/>
    </ligand>
</feature>
<dbReference type="InterPro" id="IPR050816">
    <property type="entry name" value="Flavin-dep_Halogenase_NPB"/>
</dbReference>
<organism evidence="3 4">
    <name type="scientific">Teredinibacter turnerae (strain ATCC 39867 / T7901)</name>
    <dbReference type="NCBI Taxonomy" id="377629"/>
    <lineage>
        <taxon>Bacteria</taxon>
        <taxon>Pseudomonadati</taxon>
        <taxon>Pseudomonadota</taxon>
        <taxon>Gammaproteobacteria</taxon>
        <taxon>Cellvibrionales</taxon>
        <taxon>Cellvibrionaceae</taxon>
        <taxon>Teredinibacter</taxon>
    </lineage>
</organism>
<keyword evidence="2" id="KW-0547">Nucleotide-binding</keyword>
<dbReference type="KEGG" id="ttu:TERTU_1076"/>
<evidence type="ECO:0000256" key="2">
    <source>
        <dbReference type="PIRSR" id="PIRSR011396-2"/>
    </source>
</evidence>
<feature type="binding site" evidence="2">
    <location>
        <position position="348"/>
    </location>
    <ligand>
        <name>FAD</name>
        <dbReference type="ChEBI" id="CHEBI:57692"/>
    </ligand>
</feature>
<dbReference type="RefSeq" id="WP_015820148.1">
    <property type="nucleotide sequence ID" value="NC_012997.1"/>
</dbReference>
<dbReference type="GO" id="GO:0000166">
    <property type="term" value="F:nucleotide binding"/>
    <property type="evidence" value="ECO:0007669"/>
    <property type="project" value="UniProtKB-KW"/>
</dbReference>
<dbReference type="STRING" id="377629.TERTU_1076"/>
<dbReference type="InterPro" id="IPR033856">
    <property type="entry name" value="Trp_halogen"/>
</dbReference>
<dbReference type="Pfam" id="PF04820">
    <property type="entry name" value="Trp_halogenase"/>
    <property type="match status" value="1"/>
</dbReference>
<dbReference type="GO" id="GO:0004497">
    <property type="term" value="F:monooxygenase activity"/>
    <property type="evidence" value="ECO:0007669"/>
    <property type="project" value="InterPro"/>
</dbReference>
<dbReference type="PANTHER" id="PTHR43747:SF4">
    <property type="entry name" value="FLAVIN-DEPENDENT TRYPTOPHAN HALOGENASE"/>
    <property type="match status" value="1"/>
</dbReference>
<dbReference type="InterPro" id="IPR006905">
    <property type="entry name" value="Flavin_halogenase"/>
</dbReference>
<dbReference type="OrthoDB" id="6278312at2"/>
<dbReference type="AlphaFoldDB" id="C5BR00"/>
<feature type="binding site" evidence="2">
    <location>
        <position position="188"/>
    </location>
    <ligand>
        <name>FAD</name>
        <dbReference type="ChEBI" id="CHEBI:57692"/>
    </ligand>
</feature>
<dbReference type="HOGENOM" id="CLU_022247_1_0_6"/>
<dbReference type="PANTHER" id="PTHR43747">
    <property type="entry name" value="FAD-BINDING PROTEIN"/>
    <property type="match status" value="1"/>
</dbReference>
<name>C5BR00_TERTT</name>
<sequence length="500" mass="56121">MKNKFIQHIVVVGGGTAGWIAAASLAKILHNRGVRITLVESPEINIIGVGESTLPQVMQFLRNLGIDEKEFMAATQATYKLGTKFFDWSEVGEAFWHPFGNIGVDIDGHNFFAFLQKARKQGDPAQMWQYAPSAVLGEAGRYYSPGAATPESFLSGVNYALHFDAVKVAKYLKRFSEALGIQHVMETVVDASLHDNGFIDSLTLKDGRRLAGDFYIDCTGTNALLIGGVLNTQYINWNNYLLCDSAVIVQSDNSCDIPPYTKAIAHENGWRWEIPLRHRLGNGYVYSSEFCTPSQAENKLLELVQNPALDSLRHFQFQAGRREKLWNKNCLALGFAGGFLEPLESTAIYLSLKGIESFLELYPDNQCSLAIANEFNRRMAIEYENIRDFIILHYCISGRSDSPFWQKNKTMDVPRALLEKIALYQAQGRIYRNDLDLFKSSSWHAIFDGMGIVPDFYNPLIEGSNFKEVLNILSEVRGLMSKMAAGLPAHKEYLDKHCPV</sequence>
<dbReference type="Gene3D" id="3.50.50.60">
    <property type="entry name" value="FAD/NAD(P)-binding domain"/>
    <property type="match status" value="1"/>
</dbReference>
<keyword evidence="4" id="KW-1185">Reference proteome</keyword>
<evidence type="ECO:0000313" key="4">
    <source>
        <dbReference type="Proteomes" id="UP000009080"/>
    </source>
</evidence>
<dbReference type="InterPro" id="IPR036188">
    <property type="entry name" value="FAD/NAD-bd_sf"/>
</dbReference>
<keyword evidence="2" id="KW-0285">Flavoprotein</keyword>
<feature type="active site" evidence="1">
    <location>
        <position position="80"/>
    </location>
</feature>